<gene>
    <name evidence="1" type="ORF">MCC93_16320</name>
</gene>
<reference evidence="1 2" key="1">
    <citation type="submission" date="2014-12" db="EMBL/GenBank/DDBJ databases">
        <title>Genome sequence of Morococcus cerebrosus.</title>
        <authorList>
            <person name="Shin S.-K."/>
            <person name="Yi H."/>
        </authorList>
    </citation>
    <scope>NUCLEOTIDE SEQUENCE [LARGE SCALE GENOMIC DNA]</scope>
    <source>
        <strain evidence="1 2">CIP 81.93</strain>
    </source>
</reference>
<evidence type="ECO:0000313" key="1">
    <source>
        <dbReference type="EMBL" id="KIC06993.1"/>
    </source>
</evidence>
<organism evidence="1 2">
    <name type="scientific">Morococcus cerebrosus</name>
    <dbReference type="NCBI Taxonomy" id="1056807"/>
    <lineage>
        <taxon>Bacteria</taxon>
        <taxon>Pseudomonadati</taxon>
        <taxon>Pseudomonadota</taxon>
        <taxon>Betaproteobacteria</taxon>
        <taxon>Neisseriales</taxon>
        <taxon>Neisseriaceae</taxon>
        <taxon>Morococcus</taxon>
    </lineage>
</organism>
<dbReference type="AlphaFoldDB" id="A0A0C1EE16"/>
<proteinExistence type="predicted"/>
<sequence>MIHARQFPILRPFYFIPLQKFDKNSYLIRKKAVCCRMVQGGLELRCRSDG</sequence>
<dbReference type="EMBL" id="JUFZ01000074">
    <property type="protein sequence ID" value="KIC06993.1"/>
    <property type="molecule type" value="Genomic_DNA"/>
</dbReference>
<evidence type="ECO:0000313" key="2">
    <source>
        <dbReference type="Proteomes" id="UP000031390"/>
    </source>
</evidence>
<comment type="caution">
    <text evidence="1">The sequence shown here is derived from an EMBL/GenBank/DDBJ whole genome shotgun (WGS) entry which is preliminary data.</text>
</comment>
<accession>A0A0C1EE16</accession>
<protein>
    <submittedName>
        <fullName evidence="1">Uncharacterized protein</fullName>
    </submittedName>
</protein>
<dbReference type="Proteomes" id="UP000031390">
    <property type="component" value="Unassembled WGS sequence"/>
</dbReference>
<name>A0A0C1EE16_9NEIS</name>